<organism evidence="4 5">
    <name type="scientific">Caenimonas sedimenti</name>
    <dbReference type="NCBI Taxonomy" id="2596921"/>
    <lineage>
        <taxon>Bacteria</taxon>
        <taxon>Pseudomonadati</taxon>
        <taxon>Pseudomonadota</taxon>
        <taxon>Betaproteobacteria</taxon>
        <taxon>Burkholderiales</taxon>
        <taxon>Comamonadaceae</taxon>
        <taxon>Caenimonas</taxon>
    </lineage>
</organism>
<evidence type="ECO:0000313" key="5">
    <source>
        <dbReference type="Proteomes" id="UP000318199"/>
    </source>
</evidence>
<dbReference type="Pfam" id="PF00583">
    <property type="entry name" value="Acetyltransf_1"/>
    <property type="match status" value="1"/>
</dbReference>
<dbReference type="OrthoDB" id="9799092at2"/>
<reference evidence="4 5" key="1">
    <citation type="submission" date="2019-07" db="EMBL/GenBank/DDBJ databases">
        <title>Caenimonas sedimenti sp. nov., isolated from activated sludge.</title>
        <authorList>
            <person name="Xu J."/>
        </authorList>
    </citation>
    <scope>NUCLEOTIDE SEQUENCE [LARGE SCALE GENOMIC DNA]</scope>
    <source>
        <strain evidence="4 5">HX-9-20</strain>
    </source>
</reference>
<dbReference type="InterPro" id="IPR016181">
    <property type="entry name" value="Acyl_CoA_acyltransferase"/>
</dbReference>
<protein>
    <submittedName>
        <fullName evidence="4">GNAT family N-acetyltransferase</fullName>
    </submittedName>
</protein>
<feature type="domain" description="N-acetyltransferase" evidence="3">
    <location>
        <begin position="4"/>
        <end position="168"/>
    </location>
</feature>
<evidence type="ECO:0000256" key="1">
    <source>
        <dbReference type="ARBA" id="ARBA00022679"/>
    </source>
</evidence>
<dbReference type="Proteomes" id="UP000318199">
    <property type="component" value="Unassembled WGS sequence"/>
</dbReference>
<dbReference type="RefSeq" id="WP_145893493.1">
    <property type="nucleotide sequence ID" value="NZ_VOBQ01000010.1"/>
</dbReference>
<keyword evidence="1 4" id="KW-0808">Transferase</keyword>
<dbReference type="Gene3D" id="3.40.630.30">
    <property type="match status" value="1"/>
</dbReference>
<dbReference type="PANTHER" id="PTHR43877">
    <property type="entry name" value="AMINOALKYLPHOSPHONATE N-ACETYLTRANSFERASE-RELATED-RELATED"/>
    <property type="match status" value="1"/>
</dbReference>
<evidence type="ECO:0000313" key="4">
    <source>
        <dbReference type="EMBL" id="TWO70904.1"/>
    </source>
</evidence>
<dbReference type="PROSITE" id="PS51186">
    <property type="entry name" value="GNAT"/>
    <property type="match status" value="1"/>
</dbReference>
<dbReference type="InterPro" id="IPR050832">
    <property type="entry name" value="Bact_Acetyltransf"/>
</dbReference>
<accession>A0A562ZRX1</accession>
<evidence type="ECO:0000259" key="3">
    <source>
        <dbReference type="PROSITE" id="PS51186"/>
    </source>
</evidence>
<keyword evidence="5" id="KW-1185">Reference proteome</keyword>
<comment type="caution">
    <text evidence="4">The sequence shown here is derived from an EMBL/GenBank/DDBJ whole genome shotgun (WGS) entry which is preliminary data.</text>
</comment>
<dbReference type="AlphaFoldDB" id="A0A562ZRX1"/>
<sequence length="170" mass="18423">MAGVEIRLLAPPDAAAYRALRLRALREHPDAFTSSHDEDERLPLSTSAERLASSRITFWGAFLRSELCGMVGLERETRAKNRHKATVVAMYVAPEAAGHGIGASLLAALIAECRAEGIESLVLTVTDGNDKPRALYEKAGFRSFGVEPRAIKVGGTAYAKNHMHLDLSHS</sequence>
<dbReference type="EMBL" id="VOBQ01000010">
    <property type="protein sequence ID" value="TWO70904.1"/>
    <property type="molecule type" value="Genomic_DNA"/>
</dbReference>
<dbReference type="PANTHER" id="PTHR43877:SF2">
    <property type="entry name" value="AMINOALKYLPHOSPHONATE N-ACETYLTRANSFERASE-RELATED"/>
    <property type="match status" value="1"/>
</dbReference>
<dbReference type="GO" id="GO:0016747">
    <property type="term" value="F:acyltransferase activity, transferring groups other than amino-acyl groups"/>
    <property type="evidence" value="ECO:0007669"/>
    <property type="project" value="InterPro"/>
</dbReference>
<dbReference type="InterPro" id="IPR000182">
    <property type="entry name" value="GNAT_dom"/>
</dbReference>
<name>A0A562ZRX1_9BURK</name>
<keyword evidence="2" id="KW-0012">Acyltransferase</keyword>
<dbReference type="SUPFAM" id="SSF55729">
    <property type="entry name" value="Acyl-CoA N-acyltransferases (Nat)"/>
    <property type="match status" value="1"/>
</dbReference>
<gene>
    <name evidence="4" type="ORF">FN976_13175</name>
</gene>
<proteinExistence type="predicted"/>
<evidence type="ECO:0000256" key="2">
    <source>
        <dbReference type="ARBA" id="ARBA00023315"/>
    </source>
</evidence>
<dbReference type="CDD" id="cd04301">
    <property type="entry name" value="NAT_SF"/>
    <property type="match status" value="1"/>
</dbReference>